<dbReference type="Gene3D" id="3.30.450.40">
    <property type="match status" value="1"/>
</dbReference>
<sequence length="991" mass="110234">MKKIIAILLIILLLPIEVKAANVIDNSINSTIWILMASFLVFFMQAGFAMLEAGFSQAKNAGNIVMKNIMDFAVGSLVYWVFGFAIMFGLSNQIVGQGPLFLQGDFAQLNLNVPLSSFWLFQTVFAATAATIVSGAMAGRTKFSGYLTYSIVITGFIYPVVGHWIWGGGWLSAMVDFSGATVVHSVGGWTALAGAKVLGPRLGKYNSDGSSNHLAGHNLLIAALGTFILWFGWFGFNTGNLVAQTSLKIDNIFKIADIAVVTNLSGAAGATTALITSWFKDGKADVKSTLNGALAGLVGVTAGCFVVNNFGAVIIGSLSGLVMVYTSQFIDQVLKIDDPVGAISVHGVCGSLGTLLVGFFAVDRGYFYSGELELLFIQAKGVISVAIWSLTTAYILFKLIDLTIGLRVSKLEERSGLDKSEHGAETYAGFTSLEYKNEFEKFSSELAVNFINLEFAELDKAIEQGLKKVTMFFEANSSYIFLFDEDRQLAIRNYVWTNTGDDLKFPQQLEVTNFPWLMGKVNLDQNILLFDRDDLPAVAQNEAELFNSRSINSLIITSITKQNSVIGFFAIEGINDHSLWETNLSTLLETIDQTFGDVLERKKIEEKIKESMDEQQLLLDNIKTQVWYIKDPCTYVAANEARADFLGVDKEDIAYAEIDNLLSSEIAGSCKQDNQEVFKQKEIVKTQGWVRNAAGERRYHSITKIPKLNEHGAVEYVICSAEDITEQKKAEAKLNQYAEKLDEQIVKAQQLHEKFLPSKLPEIPEVRMADYYQPAERLGGDFYNIINLDDILMGYVVDITGHGLDGSLLNIFVRETINSFLLSHFDLKKKNHLSELMKFITRKYQQEEFSDDYFISIILFELDKNTMELTYSNAGIHIPPLLITDGQLVSFEAIKEPPISSVIEFDTYEFKERSLQLEPGSSFLITTDGLVEEKVGTEQYSKERLQEKFLEYHSSSPQNIIELLINDFQNFSGKNSGKDDITLLILQRESD</sequence>
<gene>
    <name evidence="11" type="ORF">JOC47_002641</name>
</gene>
<keyword evidence="6 9" id="KW-0472">Membrane</keyword>
<dbReference type="InterPro" id="IPR029020">
    <property type="entry name" value="Ammonium/urea_transptr"/>
</dbReference>
<feature type="coiled-coil region" evidence="8">
    <location>
        <begin position="727"/>
        <end position="754"/>
    </location>
</feature>
<dbReference type="SUPFAM" id="SSF55785">
    <property type="entry name" value="PYP-like sensor domain (PAS domain)"/>
    <property type="match status" value="1"/>
</dbReference>
<dbReference type="InterPro" id="IPR001932">
    <property type="entry name" value="PPM-type_phosphatase-like_dom"/>
</dbReference>
<proteinExistence type="inferred from homology"/>
<dbReference type="InterPro" id="IPR001905">
    <property type="entry name" value="Ammonium_transpt"/>
</dbReference>
<feature type="transmembrane region" description="Helical" evidence="9">
    <location>
        <begin position="256"/>
        <end position="278"/>
    </location>
</feature>
<accession>A0A938XYS3</accession>
<keyword evidence="4 9" id="KW-0812">Transmembrane</keyword>
<dbReference type="InterPro" id="IPR000014">
    <property type="entry name" value="PAS"/>
</dbReference>
<dbReference type="InterPro" id="IPR029016">
    <property type="entry name" value="GAF-like_dom_sf"/>
</dbReference>
<dbReference type="Gene3D" id="3.60.40.10">
    <property type="entry name" value="PPM-type phosphatase domain"/>
    <property type="match status" value="1"/>
</dbReference>
<evidence type="ECO:0000256" key="6">
    <source>
        <dbReference type="ARBA" id="ARBA00023136"/>
    </source>
</evidence>
<evidence type="ECO:0000259" key="10">
    <source>
        <dbReference type="PROSITE" id="PS50113"/>
    </source>
</evidence>
<comment type="subcellular location">
    <subcellularLocation>
        <location evidence="1">Membrane</location>
        <topology evidence="1">Multi-pass membrane protein</topology>
    </subcellularLocation>
</comment>
<dbReference type="SUPFAM" id="SSF111352">
    <property type="entry name" value="Ammonium transporter"/>
    <property type="match status" value="1"/>
</dbReference>
<evidence type="ECO:0000256" key="7">
    <source>
        <dbReference type="ARBA" id="ARBA00023177"/>
    </source>
</evidence>
<feature type="transmembrane region" description="Helical" evidence="9">
    <location>
        <begin position="72"/>
        <end position="95"/>
    </location>
</feature>
<dbReference type="InterPro" id="IPR000700">
    <property type="entry name" value="PAS-assoc_C"/>
</dbReference>
<evidence type="ECO:0000256" key="8">
    <source>
        <dbReference type="SAM" id="Coils"/>
    </source>
</evidence>
<dbReference type="InterPro" id="IPR013656">
    <property type="entry name" value="PAS_4"/>
</dbReference>
<comment type="caution">
    <text evidence="11">The sequence shown here is derived from an EMBL/GenBank/DDBJ whole genome shotgun (WGS) entry which is preliminary data.</text>
</comment>
<dbReference type="PANTHER" id="PTHR11730">
    <property type="entry name" value="AMMONIUM TRANSPORTER"/>
    <property type="match status" value="1"/>
</dbReference>
<dbReference type="GO" id="GO:0008519">
    <property type="term" value="F:ammonium channel activity"/>
    <property type="evidence" value="ECO:0007669"/>
    <property type="project" value="InterPro"/>
</dbReference>
<evidence type="ECO:0000256" key="3">
    <source>
        <dbReference type="ARBA" id="ARBA00022448"/>
    </source>
</evidence>
<dbReference type="NCBIfam" id="TIGR00229">
    <property type="entry name" value="sensory_box"/>
    <property type="match status" value="1"/>
</dbReference>
<dbReference type="InterPro" id="IPR024041">
    <property type="entry name" value="NH4_transpt_AmtB-like_dom"/>
</dbReference>
<dbReference type="Proteomes" id="UP000774000">
    <property type="component" value="Unassembled WGS sequence"/>
</dbReference>
<evidence type="ECO:0000313" key="12">
    <source>
        <dbReference type="Proteomes" id="UP000774000"/>
    </source>
</evidence>
<feature type="transmembrane region" description="Helical" evidence="9">
    <location>
        <begin position="343"/>
        <end position="362"/>
    </location>
</feature>
<evidence type="ECO:0000313" key="11">
    <source>
        <dbReference type="EMBL" id="MBM7557775.1"/>
    </source>
</evidence>
<dbReference type="SUPFAM" id="SSF55781">
    <property type="entry name" value="GAF domain-like"/>
    <property type="match status" value="1"/>
</dbReference>
<protein>
    <submittedName>
        <fullName evidence="11">Ammonium transporter</fullName>
    </submittedName>
</protein>
<dbReference type="GO" id="GO:0097272">
    <property type="term" value="P:ammonium homeostasis"/>
    <property type="evidence" value="ECO:0007669"/>
    <property type="project" value="TreeGrafter"/>
</dbReference>
<dbReference type="NCBIfam" id="TIGR00836">
    <property type="entry name" value="amt"/>
    <property type="match status" value="1"/>
</dbReference>
<feature type="transmembrane region" description="Helical" evidence="9">
    <location>
        <begin position="219"/>
        <end position="236"/>
    </location>
</feature>
<keyword evidence="3" id="KW-0813">Transport</keyword>
<feature type="transmembrane region" description="Helical" evidence="9">
    <location>
        <begin position="115"/>
        <end position="139"/>
    </location>
</feature>
<evidence type="ECO:0000256" key="5">
    <source>
        <dbReference type="ARBA" id="ARBA00022989"/>
    </source>
</evidence>
<feature type="transmembrane region" description="Helical" evidence="9">
    <location>
        <begin position="374"/>
        <end position="397"/>
    </location>
</feature>
<dbReference type="Pfam" id="PF08448">
    <property type="entry name" value="PAS_4"/>
    <property type="match status" value="1"/>
</dbReference>
<dbReference type="GO" id="GO:0016020">
    <property type="term" value="C:membrane"/>
    <property type="evidence" value="ECO:0007669"/>
    <property type="project" value="UniProtKB-SubCell"/>
</dbReference>
<dbReference type="Gene3D" id="3.30.450.20">
    <property type="entry name" value="PAS domain"/>
    <property type="match status" value="1"/>
</dbReference>
<feature type="transmembrane region" description="Helical" evidence="9">
    <location>
        <begin position="146"/>
        <end position="166"/>
    </location>
</feature>
<keyword evidence="8" id="KW-0175">Coiled coil</keyword>
<dbReference type="Pfam" id="PF00909">
    <property type="entry name" value="Ammonium_transp"/>
    <property type="match status" value="1"/>
</dbReference>
<comment type="similarity">
    <text evidence="2">Belongs to the ammonia transporter channel (TC 1.A.11.2) family.</text>
</comment>
<dbReference type="InterPro" id="IPR035965">
    <property type="entry name" value="PAS-like_dom_sf"/>
</dbReference>
<dbReference type="PANTHER" id="PTHR11730:SF89">
    <property type="entry name" value="AMMONIUM TRANSPORTER SLL0108-RELATED"/>
    <property type="match status" value="1"/>
</dbReference>
<evidence type="ECO:0000256" key="9">
    <source>
        <dbReference type="SAM" id="Phobius"/>
    </source>
</evidence>
<name>A0A938XYS3_9FIRM</name>
<reference evidence="11" key="1">
    <citation type="submission" date="2021-01" db="EMBL/GenBank/DDBJ databases">
        <title>Genomic Encyclopedia of Type Strains, Phase IV (KMG-IV): sequencing the most valuable type-strain genomes for metagenomic binning, comparative biology and taxonomic classification.</title>
        <authorList>
            <person name="Goeker M."/>
        </authorList>
    </citation>
    <scope>NUCLEOTIDE SEQUENCE</scope>
    <source>
        <strain evidence="11">DSM 23230</strain>
    </source>
</reference>
<keyword evidence="5 9" id="KW-1133">Transmembrane helix</keyword>
<dbReference type="PROSITE" id="PS50113">
    <property type="entry name" value="PAC"/>
    <property type="match status" value="1"/>
</dbReference>
<organism evidence="11 12">
    <name type="scientific">Halanaerobacter jeridensis</name>
    <dbReference type="NCBI Taxonomy" id="706427"/>
    <lineage>
        <taxon>Bacteria</taxon>
        <taxon>Bacillati</taxon>
        <taxon>Bacillota</taxon>
        <taxon>Clostridia</taxon>
        <taxon>Halanaerobiales</taxon>
        <taxon>Halobacteroidaceae</taxon>
        <taxon>Halanaerobacter</taxon>
    </lineage>
</organism>
<feature type="transmembrane region" description="Helical" evidence="9">
    <location>
        <begin position="30"/>
        <end position="51"/>
    </location>
</feature>
<evidence type="ECO:0000256" key="2">
    <source>
        <dbReference type="ARBA" id="ARBA00005887"/>
    </source>
</evidence>
<dbReference type="AlphaFoldDB" id="A0A938XYS3"/>
<dbReference type="Pfam" id="PF07228">
    <property type="entry name" value="SpoIIE"/>
    <property type="match status" value="1"/>
</dbReference>
<dbReference type="Gene3D" id="1.10.3430.10">
    <property type="entry name" value="Ammonium transporter AmtB like domains"/>
    <property type="match status" value="1"/>
</dbReference>
<keyword evidence="7" id="KW-0924">Ammonia transport</keyword>
<dbReference type="EMBL" id="JAFBDQ010000017">
    <property type="protein sequence ID" value="MBM7557775.1"/>
    <property type="molecule type" value="Genomic_DNA"/>
</dbReference>
<feature type="domain" description="PAC" evidence="10">
    <location>
        <begin position="684"/>
        <end position="736"/>
    </location>
</feature>
<dbReference type="SMART" id="SM00331">
    <property type="entry name" value="PP2C_SIG"/>
    <property type="match status" value="1"/>
</dbReference>
<keyword evidence="12" id="KW-1185">Reference proteome</keyword>
<evidence type="ECO:0000256" key="4">
    <source>
        <dbReference type="ARBA" id="ARBA00022692"/>
    </source>
</evidence>
<evidence type="ECO:0000256" key="1">
    <source>
        <dbReference type="ARBA" id="ARBA00004141"/>
    </source>
</evidence>
<feature type="transmembrane region" description="Helical" evidence="9">
    <location>
        <begin position="290"/>
        <end position="323"/>
    </location>
</feature>
<dbReference type="InterPro" id="IPR036457">
    <property type="entry name" value="PPM-type-like_dom_sf"/>
</dbReference>